<dbReference type="SUPFAM" id="SSF47203">
    <property type="entry name" value="Acyl-CoA dehydrogenase C-terminal domain-like"/>
    <property type="match status" value="1"/>
</dbReference>
<dbReference type="Gene3D" id="1.20.140.10">
    <property type="entry name" value="Butyryl-CoA Dehydrogenase, subunit A, domain 3"/>
    <property type="match status" value="1"/>
</dbReference>
<dbReference type="Gene3D" id="1.10.540.10">
    <property type="entry name" value="Acyl-CoA dehydrogenase/oxidase, N-terminal domain"/>
    <property type="match status" value="1"/>
</dbReference>
<evidence type="ECO:0000313" key="11">
    <source>
        <dbReference type="EMBL" id="BBO69776.1"/>
    </source>
</evidence>
<evidence type="ECO:0000313" key="12">
    <source>
        <dbReference type="Proteomes" id="UP000427906"/>
    </source>
</evidence>
<dbReference type="PANTHER" id="PTHR43292:SF3">
    <property type="entry name" value="ACYL-COA DEHYDROGENASE FADE29"/>
    <property type="match status" value="1"/>
</dbReference>
<dbReference type="InterPro" id="IPR006091">
    <property type="entry name" value="Acyl-CoA_Oxase/DH_mid-dom"/>
</dbReference>
<evidence type="ECO:0000256" key="3">
    <source>
        <dbReference type="ARBA" id="ARBA00011881"/>
    </source>
</evidence>
<dbReference type="GO" id="GO:0050660">
    <property type="term" value="F:flavin adenine dinucleotide binding"/>
    <property type="evidence" value="ECO:0007669"/>
    <property type="project" value="InterPro"/>
</dbReference>
<gene>
    <name evidence="11" type="ORF">DSCA_37060</name>
</gene>
<evidence type="ECO:0000259" key="8">
    <source>
        <dbReference type="Pfam" id="PF00441"/>
    </source>
</evidence>
<comment type="subunit">
    <text evidence="3">Homotetramer.</text>
</comment>
<comment type="similarity">
    <text evidence="2 7">Belongs to the acyl-CoA dehydrogenase family.</text>
</comment>
<keyword evidence="6 7" id="KW-0560">Oxidoreductase</keyword>
<keyword evidence="4 7" id="KW-0285">Flavoprotein</keyword>
<dbReference type="Pfam" id="PF02771">
    <property type="entry name" value="Acyl-CoA_dh_N"/>
    <property type="match status" value="1"/>
</dbReference>
<dbReference type="InterPro" id="IPR036250">
    <property type="entry name" value="AcylCo_DH-like_C"/>
</dbReference>
<evidence type="ECO:0000256" key="7">
    <source>
        <dbReference type="RuleBase" id="RU362125"/>
    </source>
</evidence>
<keyword evidence="5 7" id="KW-0274">FAD</keyword>
<feature type="domain" description="Acyl-CoA dehydrogenase/oxidase N-terminal" evidence="10">
    <location>
        <begin position="45"/>
        <end position="130"/>
    </location>
</feature>
<evidence type="ECO:0000256" key="1">
    <source>
        <dbReference type="ARBA" id="ARBA00001974"/>
    </source>
</evidence>
<dbReference type="Proteomes" id="UP000427906">
    <property type="component" value="Chromosome"/>
</dbReference>
<dbReference type="InterPro" id="IPR052161">
    <property type="entry name" value="Mycobact_Acyl-CoA_DH"/>
</dbReference>
<evidence type="ECO:0000256" key="4">
    <source>
        <dbReference type="ARBA" id="ARBA00022630"/>
    </source>
</evidence>
<comment type="cofactor">
    <cofactor evidence="1 7">
        <name>FAD</name>
        <dbReference type="ChEBI" id="CHEBI:57692"/>
    </cofactor>
</comment>
<dbReference type="EMBL" id="AP021874">
    <property type="protein sequence ID" value="BBO69776.1"/>
    <property type="molecule type" value="Genomic_DNA"/>
</dbReference>
<proteinExistence type="inferred from homology"/>
<keyword evidence="12" id="KW-1185">Reference proteome</keyword>
<dbReference type="KEGG" id="dalk:DSCA_37060"/>
<dbReference type="InterPro" id="IPR013786">
    <property type="entry name" value="AcylCoA_DH/ox_N"/>
</dbReference>
<evidence type="ECO:0000256" key="6">
    <source>
        <dbReference type="ARBA" id="ARBA00023002"/>
    </source>
</evidence>
<feature type="domain" description="Acyl-CoA dehydrogenase/oxidase C-terminal" evidence="8">
    <location>
        <begin position="240"/>
        <end position="393"/>
    </location>
</feature>
<accession>A0A5K7YKN5</accession>
<dbReference type="Pfam" id="PF02770">
    <property type="entry name" value="Acyl-CoA_dh_M"/>
    <property type="match status" value="1"/>
</dbReference>
<dbReference type="InterPro" id="IPR037069">
    <property type="entry name" value="AcylCoA_DH/ox_N_sf"/>
</dbReference>
<evidence type="ECO:0000256" key="2">
    <source>
        <dbReference type="ARBA" id="ARBA00009347"/>
    </source>
</evidence>
<dbReference type="SUPFAM" id="SSF56645">
    <property type="entry name" value="Acyl-CoA dehydrogenase NM domain-like"/>
    <property type="match status" value="1"/>
</dbReference>
<dbReference type="InterPro" id="IPR046373">
    <property type="entry name" value="Acyl-CoA_Oxase/DH_mid-dom_sf"/>
</dbReference>
<evidence type="ECO:0000259" key="9">
    <source>
        <dbReference type="Pfam" id="PF02770"/>
    </source>
</evidence>
<dbReference type="Gene3D" id="2.40.110.10">
    <property type="entry name" value="Butyryl-CoA Dehydrogenase, subunit A, domain 2"/>
    <property type="match status" value="1"/>
</dbReference>
<dbReference type="GO" id="GO:0016627">
    <property type="term" value="F:oxidoreductase activity, acting on the CH-CH group of donors"/>
    <property type="evidence" value="ECO:0007669"/>
    <property type="project" value="InterPro"/>
</dbReference>
<dbReference type="InterPro" id="IPR009075">
    <property type="entry name" value="AcylCo_DH/oxidase_C"/>
</dbReference>
<sequence length="399" mass="45227">MEFQFSEREKAFRDEVETFIRDTLPGDWPDLSMHWPGGYGSMELAAEEESRIAEKFKQKLVEKGWTTISWPREYGGQEYSYMEQAIFDERMSYYRAPAFSISTGIAGPTILRFGTEENKKDWISKIANKEVEMWLGYSEPDAGSDLASIRTTAVRSGDDYIINGQKTWSSFAHFFDHAWLIARTDPEGHRHKSVSLFVVPNDTPGITIRPLVNIVGVHSFNEVFFDSVRVPKRNMIGHENMGFYYLMTALDFERLMVSIGAFRRTVEQFTEFVKQTDRDGAPLGKNPGVRQRLAEMAVRVEVAYLFFWRTAEMLDKGLVPSVESSALKLVTTELSRKLADICMEILGPYGQLMTGSKHAPFRGLVPRGYLDCISGTIGAGTSEIQRNIIAMRGLGMPAR</sequence>
<evidence type="ECO:0000256" key="5">
    <source>
        <dbReference type="ARBA" id="ARBA00022827"/>
    </source>
</evidence>
<dbReference type="FunFam" id="2.40.110.10:FF:000002">
    <property type="entry name" value="Acyl-CoA dehydrogenase fadE12"/>
    <property type="match status" value="1"/>
</dbReference>
<reference evidence="11 12" key="1">
    <citation type="submission" date="2019-11" db="EMBL/GenBank/DDBJ databases">
        <title>Comparative genomics of hydrocarbon-degrading Desulfosarcina strains.</title>
        <authorList>
            <person name="Watanabe M."/>
            <person name="Kojima H."/>
            <person name="Fukui M."/>
        </authorList>
    </citation>
    <scope>NUCLEOTIDE SEQUENCE [LARGE SCALE GENOMIC DNA]</scope>
    <source>
        <strain evidence="11 12">PL12</strain>
    </source>
</reference>
<dbReference type="GO" id="GO:0005886">
    <property type="term" value="C:plasma membrane"/>
    <property type="evidence" value="ECO:0007669"/>
    <property type="project" value="TreeGrafter"/>
</dbReference>
<dbReference type="AlphaFoldDB" id="A0A5K7YKN5"/>
<dbReference type="RefSeq" id="WP_155317783.1">
    <property type="nucleotide sequence ID" value="NZ_AP021874.1"/>
</dbReference>
<dbReference type="PANTHER" id="PTHR43292">
    <property type="entry name" value="ACYL-COA DEHYDROGENASE"/>
    <property type="match status" value="1"/>
</dbReference>
<protein>
    <submittedName>
        <fullName evidence="11">Putative acyl-CoA dehydrogenase FadE</fullName>
    </submittedName>
</protein>
<evidence type="ECO:0000259" key="10">
    <source>
        <dbReference type="Pfam" id="PF02771"/>
    </source>
</evidence>
<name>A0A5K7YKN5_9BACT</name>
<organism evidence="11 12">
    <name type="scientific">Desulfosarcina alkanivorans</name>
    <dbReference type="NCBI Taxonomy" id="571177"/>
    <lineage>
        <taxon>Bacteria</taxon>
        <taxon>Pseudomonadati</taxon>
        <taxon>Thermodesulfobacteriota</taxon>
        <taxon>Desulfobacteria</taxon>
        <taxon>Desulfobacterales</taxon>
        <taxon>Desulfosarcinaceae</taxon>
        <taxon>Desulfosarcina</taxon>
    </lineage>
</organism>
<feature type="domain" description="Acyl-CoA oxidase/dehydrogenase middle" evidence="9">
    <location>
        <begin position="136"/>
        <end position="228"/>
    </location>
</feature>
<dbReference type="Pfam" id="PF00441">
    <property type="entry name" value="Acyl-CoA_dh_1"/>
    <property type="match status" value="1"/>
</dbReference>
<dbReference type="InterPro" id="IPR009100">
    <property type="entry name" value="AcylCoA_DH/oxidase_NM_dom_sf"/>
</dbReference>
<dbReference type="OrthoDB" id="9765339at2"/>